<accession>A0ABP8X4M3</accession>
<gene>
    <name evidence="3" type="ORF">GCM10025781_16530</name>
</gene>
<evidence type="ECO:0000256" key="1">
    <source>
        <dbReference type="SAM" id="MobiDB-lite"/>
    </source>
</evidence>
<proteinExistence type="predicted"/>
<dbReference type="EMBL" id="BAABLN010000023">
    <property type="protein sequence ID" value="GAA4699075.1"/>
    <property type="molecule type" value="Genomic_DNA"/>
</dbReference>
<comment type="caution">
    <text evidence="3">The sequence shown here is derived from an EMBL/GenBank/DDBJ whole genome shotgun (WGS) entry which is preliminary data.</text>
</comment>
<feature type="region of interest" description="Disordered" evidence="1">
    <location>
        <begin position="105"/>
        <end position="136"/>
    </location>
</feature>
<dbReference type="SUPFAM" id="SSF54593">
    <property type="entry name" value="Glyoxalase/Bleomycin resistance protein/Dihydroxybiphenyl dioxygenase"/>
    <property type="match status" value="1"/>
</dbReference>
<evidence type="ECO:0000313" key="4">
    <source>
        <dbReference type="Proteomes" id="UP001501446"/>
    </source>
</evidence>
<organism evidence="3 4">
    <name type="scientific">Kocuria gwangalliensis</name>
    <dbReference type="NCBI Taxonomy" id="501592"/>
    <lineage>
        <taxon>Bacteria</taxon>
        <taxon>Bacillati</taxon>
        <taxon>Actinomycetota</taxon>
        <taxon>Actinomycetes</taxon>
        <taxon>Micrococcales</taxon>
        <taxon>Micrococcaceae</taxon>
        <taxon>Kocuria</taxon>
    </lineage>
</organism>
<protein>
    <submittedName>
        <fullName evidence="3">VOC family protein</fullName>
    </submittedName>
</protein>
<dbReference type="InterPro" id="IPR004360">
    <property type="entry name" value="Glyas_Fos-R_dOase_dom"/>
</dbReference>
<dbReference type="PROSITE" id="PS51819">
    <property type="entry name" value="VOC"/>
    <property type="match status" value="1"/>
</dbReference>
<dbReference type="PANTHER" id="PTHR34109">
    <property type="entry name" value="BNAUNNG04460D PROTEIN-RELATED"/>
    <property type="match status" value="1"/>
</dbReference>
<evidence type="ECO:0000313" key="3">
    <source>
        <dbReference type="EMBL" id="GAA4699075.1"/>
    </source>
</evidence>
<evidence type="ECO:0000259" key="2">
    <source>
        <dbReference type="PROSITE" id="PS51819"/>
    </source>
</evidence>
<feature type="domain" description="VOC" evidence="2">
    <location>
        <begin position="6"/>
        <end position="133"/>
    </location>
</feature>
<keyword evidence="4" id="KW-1185">Reference proteome</keyword>
<dbReference type="RefSeq" id="WP_303381753.1">
    <property type="nucleotide sequence ID" value="NZ_BAABLN010000023.1"/>
</dbReference>
<dbReference type="PANTHER" id="PTHR34109:SF1">
    <property type="entry name" value="VOC DOMAIN-CONTAINING PROTEIN"/>
    <property type="match status" value="1"/>
</dbReference>
<dbReference type="Proteomes" id="UP001501446">
    <property type="component" value="Unassembled WGS sequence"/>
</dbReference>
<name>A0ABP8X4M3_9MICC</name>
<dbReference type="Gene3D" id="3.30.720.120">
    <property type="match status" value="1"/>
</dbReference>
<reference evidence="4" key="1">
    <citation type="journal article" date="2019" name="Int. J. Syst. Evol. Microbiol.">
        <title>The Global Catalogue of Microorganisms (GCM) 10K type strain sequencing project: providing services to taxonomists for standard genome sequencing and annotation.</title>
        <authorList>
            <consortium name="The Broad Institute Genomics Platform"/>
            <consortium name="The Broad Institute Genome Sequencing Center for Infectious Disease"/>
            <person name="Wu L."/>
            <person name="Ma J."/>
        </authorList>
    </citation>
    <scope>NUCLEOTIDE SEQUENCE [LARGE SCALE GENOMIC DNA]</scope>
    <source>
        <strain evidence="4">JCM 18958</strain>
    </source>
</reference>
<dbReference type="InterPro" id="IPR037523">
    <property type="entry name" value="VOC_core"/>
</dbReference>
<sequence length="136" mass="14995">MTHNMKPQLFHSLTFTDAARGAEFLRALGFEEVVLYADDNDPSVVEHAQYRWRDNGGVMFGSVRKDNPHAHAEMVGQAKCYLVVDTDTEVDEVFRRALAADGTSIAEPTDQDYGGRSATIADPEGNQWSVGSYPGE</sequence>
<dbReference type="Gene3D" id="3.30.720.110">
    <property type="match status" value="1"/>
</dbReference>
<dbReference type="Pfam" id="PF00903">
    <property type="entry name" value="Glyoxalase"/>
    <property type="match status" value="1"/>
</dbReference>
<dbReference type="InterPro" id="IPR029068">
    <property type="entry name" value="Glyas_Bleomycin-R_OHBP_Dase"/>
</dbReference>